<proteinExistence type="predicted"/>
<dbReference type="AlphaFoldDB" id="A0A6C0AFR2"/>
<evidence type="ECO:0000313" key="1">
    <source>
        <dbReference type="EMBL" id="QHS78526.1"/>
    </source>
</evidence>
<name>A0A6C0AFR2_9ZZZZ</name>
<accession>A0A6C0AFR2</accession>
<protein>
    <submittedName>
        <fullName evidence="1">Uncharacterized protein</fullName>
    </submittedName>
</protein>
<reference evidence="1" key="1">
    <citation type="journal article" date="2020" name="Nature">
        <title>Giant virus diversity and host interactions through global metagenomics.</title>
        <authorList>
            <person name="Schulz F."/>
            <person name="Roux S."/>
            <person name="Paez-Espino D."/>
            <person name="Jungbluth S."/>
            <person name="Walsh D.A."/>
            <person name="Denef V.J."/>
            <person name="McMahon K.D."/>
            <person name="Konstantinidis K.T."/>
            <person name="Eloe-Fadrosh E.A."/>
            <person name="Kyrpides N.C."/>
            <person name="Woyke T."/>
        </authorList>
    </citation>
    <scope>NUCLEOTIDE SEQUENCE</scope>
    <source>
        <strain evidence="1">GVMAG-S-1021933-23</strain>
    </source>
</reference>
<dbReference type="EMBL" id="MN740598">
    <property type="protein sequence ID" value="QHS78526.1"/>
    <property type="molecule type" value="Genomic_DNA"/>
</dbReference>
<organism evidence="1">
    <name type="scientific">viral metagenome</name>
    <dbReference type="NCBI Taxonomy" id="1070528"/>
    <lineage>
        <taxon>unclassified sequences</taxon>
        <taxon>metagenomes</taxon>
        <taxon>organismal metagenomes</taxon>
    </lineage>
</organism>
<sequence>MEIILDSKKLVNRIIINSFSEKNIIDYDIDGKLLSKILSLYYIALSEGETLQTINEDIPTEYFCETVSTFIPNGYEEYLYDEIIFMLTDYKEEDYSYLNKKEVLNFFKEYRKNYKFYLNLSSEKKHKKFLNKLLKNILKINLN</sequence>